<gene>
    <name evidence="5" type="primary">natA_20</name>
    <name evidence="5" type="ORF">SDC9_145851</name>
</gene>
<evidence type="ECO:0000259" key="4">
    <source>
        <dbReference type="Pfam" id="PF00005"/>
    </source>
</evidence>
<accession>A0A645ED39</accession>
<dbReference type="PANTHER" id="PTHR42939">
    <property type="entry name" value="ABC TRANSPORTER ATP-BINDING PROTEIN ALBC-RELATED"/>
    <property type="match status" value="1"/>
</dbReference>
<sequence>MQTYSHGMKQKIAIMAALVHNPKIWILDEPLTGLDPNSIYQVKECMKQHAAEGNIVFFSSHIIDVVEKMCNRIAVIKKGKILAVRNVADVEKESSLEAYYMNLVGDNGDED</sequence>
<evidence type="ECO:0000256" key="2">
    <source>
        <dbReference type="ARBA" id="ARBA00022741"/>
    </source>
</evidence>
<organism evidence="5">
    <name type="scientific">bioreactor metagenome</name>
    <dbReference type="NCBI Taxonomy" id="1076179"/>
    <lineage>
        <taxon>unclassified sequences</taxon>
        <taxon>metagenomes</taxon>
        <taxon>ecological metagenomes</taxon>
    </lineage>
</organism>
<dbReference type="Pfam" id="PF00005">
    <property type="entry name" value="ABC_tran"/>
    <property type="match status" value="1"/>
</dbReference>
<keyword evidence="1" id="KW-0813">Transport</keyword>
<dbReference type="PANTHER" id="PTHR42939:SF1">
    <property type="entry name" value="ABC TRANSPORTER ATP-BINDING PROTEIN ALBC-RELATED"/>
    <property type="match status" value="1"/>
</dbReference>
<name>A0A645ED39_9ZZZZ</name>
<dbReference type="SUPFAM" id="SSF52540">
    <property type="entry name" value="P-loop containing nucleoside triphosphate hydrolases"/>
    <property type="match status" value="1"/>
</dbReference>
<dbReference type="InterPro" id="IPR027417">
    <property type="entry name" value="P-loop_NTPase"/>
</dbReference>
<evidence type="ECO:0000256" key="3">
    <source>
        <dbReference type="ARBA" id="ARBA00022840"/>
    </source>
</evidence>
<dbReference type="GO" id="GO:0005524">
    <property type="term" value="F:ATP binding"/>
    <property type="evidence" value="ECO:0007669"/>
    <property type="project" value="UniProtKB-KW"/>
</dbReference>
<keyword evidence="3 5" id="KW-0067">ATP-binding</keyword>
<evidence type="ECO:0000256" key="1">
    <source>
        <dbReference type="ARBA" id="ARBA00022448"/>
    </source>
</evidence>
<dbReference type="Gene3D" id="3.40.50.300">
    <property type="entry name" value="P-loop containing nucleotide triphosphate hydrolases"/>
    <property type="match status" value="1"/>
</dbReference>
<dbReference type="AlphaFoldDB" id="A0A645ED39"/>
<dbReference type="GO" id="GO:0016887">
    <property type="term" value="F:ATP hydrolysis activity"/>
    <property type="evidence" value="ECO:0007669"/>
    <property type="project" value="InterPro"/>
</dbReference>
<proteinExistence type="predicted"/>
<dbReference type="EMBL" id="VSSQ01044802">
    <property type="protein sequence ID" value="MPM98663.1"/>
    <property type="molecule type" value="Genomic_DNA"/>
</dbReference>
<reference evidence="5" key="1">
    <citation type="submission" date="2019-08" db="EMBL/GenBank/DDBJ databases">
        <authorList>
            <person name="Kucharzyk K."/>
            <person name="Murdoch R.W."/>
            <person name="Higgins S."/>
            <person name="Loffler F."/>
        </authorList>
    </citation>
    <scope>NUCLEOTIDE SEQUENCE</scope>
</reference>
<feature type="domain" description="ABC transporter" evidence="4">
    <location>
        <begin position="2"/>
        <end position="31"/>
    </location>
</feature>
<protein>
    <submittedName>
        <fullName evidence="5">ABC transporter ATP-binding protein NatA</fullName>
    </submittedName>
</protein>
<keyword evidence="2" id="KW-0547">Nucleotide-binding</keyword>
<evidence type="ECO:0000313" key="5">
    <source>
        <dbReference type="EMBL" id="MPM98663.1"/>
    </source>
</evidence>
<dbReference type="InterPro" id="IPR051782">
    <property type="entry name" value="ABC_Transporter_VariousFunc"/>
</dbReference>
<comment type="caution">
    <text evidence="5">The sequence shown here is derived from an EMBL/GenBank/DDBJ whole genome shotgun (WGS) entry which is preliminary data.</text>
</comment>
<dbReference type="InterPro" id="IPR003439">
    <property type="entry name" value="ABC_transporter-like_ATP-bd"/>
</dbReference>